<protein>
    <submittedName>
        <fullName evidence="1">Uncharacterized protein</fullName>
    </submittedName>
</protein>
<dbReference type="AlphaFoldDB" id="A0A0F9PDN8"/>
<dbReference type="EMBL" id="LAZR01006526">
    <property type="protein sequence ID" value="KKM91472.1"/>
    <property type="molecule type" value="Genomic_DNA"/>
</dbReference>
<gene>
    <name evidence="1" type="ORF">LCGC14_1228110</name>
</gene>
<comment type="caution">
    <text evidence="1">The sequence shown here is derived from an EMBL/GenBank/DDBJ whole genome shotgun (WGS) entry which is preliminary data.</text>
</comment>
<organism evidence="1">
    <name type="scientific">marine sediment metagenome</name>
    <dbReference type="NCBI Taxonomy" id="412755"/>
    <lineage>
        <taxon>unclassified sequences</taxon>
        <taxon>metagenomes</taxon>
        <taxon>ecological metagenomes</taxon>
    </lineage>
</organism>
<name>A0A0F9PDN8_9ZZZZ</name>
<reference evidence="1" key="1">
    <citation type="journal article" date="2015" name="Nature">
        <title>Complex archaea that bridge the gap between prokaryotes and eukaryotes.</title>
        <authorList>
            <person name="Spang A."/>
            <person name="Saw J.H."/>
            <person name="Jorgensen S.L."/>
            <person name="Zaremba-Niedzwiedzka K."/>
            <person name="Martijn J."/>
            <person name="Lind A.E."/>
            <person name="van Eijk R."/>
            <person name="Schleper C."/>
            <person name="Guy L."/>
            <person name="Ettema T.J."/>
        </authorList>
    </citation>
    <scope>NUCLEOTIDE SEQUENCE</scope>
</reference>
<sequence>MASFIYLFTTTRGTFLIPVDNSVASTTTPVSETRSTNPRVDNHVNTLCYRRIGDGYLNPLLHAAIDFQVLYGVSRLAVVCICGVFYQFRLALDHRRFPPRVEEDQRHHVTLSREAHGLYW</sequence>
<proteinExistence type="predicted"/>
<accession>A0A0F9PDN8</accession>
<evidence type="ECO:0000313" key="1">
    <source>
        <dbReference type="EMBL" id="KKM91472.1"/>
    </source>
</evidence>